<dbReference type="SUPFAM" id="SSF53254">
    <property type="entry name" value="Phosphoglycerate mutase-like"/>
    <property type="match status" value="1"/>
</dbReference>
<dbReference type="PANTHER" id="PTHR48100">
    <property type="entry name" value="BROAD-SPECIFICITY PHOSPHATASE YOR283W-RELATED"/>
    <property type="match status" value="1"/>
</dbReference>
<dbReference type="PANTHER" id="PTHR48100:SF1">
    <property type="entry name" value="HISTIDINE PHOSPHATASE FAMILY PROTEIN-RELATED"/>
    <property type="match status" value="1"/>
</dbReference>
<dbReference type="Proteomes" id="UP000034881">
    <property type="component" value="Unassembled WGS sequence"/>
</dbReference>
<gene>
    <name evidence="2" type="ORF">UT77_C0010G0012</name>
</gene>
<evidence type="ECO:0000313" key="3">
    <source>
        <dbReference type="Proteomes" id="UP000034881"/>
    </source>
</evidence>
<dbReference type="SMART" id="SM00855">
    <property type="entry name" value="PGAM"/>
    <property type="match status" value="1"/>
</dbReference>
<dbReference type="InterPro" id="IPR013078">
    <property type="entry name" value="His_Pase_superF_clade-1"/>
</dbReference>
<dbReference type="CDD" id="cd07067">
    <property type="entry name" value="HP_PGM_like"/>
    <property type="match status" value="1"/>
</dbReference>
<dbReference type="GO" id="GO:0005737">
    <property type="term" value="C:cytoplasm"/>
    <property type="evidence" value="ECO:0007669"/>
    <property type="project" value="TreeGrafter"/>
</dbReference>
<dbReference type="InterPro" id="IPR050275">
    <property type="entry name" value="PGM_Phosphatase"/>
</dbReference>
<evidence type="ECO:0000256" key="1">
    <source>
        <dbReference type="PIRSR" id="PIRSR613078-2"/>
    </source>
</evidence>
<sequence>MQTHIYFVRHGEVHNPKKILYERLPRFPLSENGKAEIESTAEALLNEGIEIIYASPLLRTRQSAEIIRKKLNLKKIYFSKNILEIKSHLKDRPLAELEATLFDLYLSPKNAEGGESMIDVSKRMEKFIKKITKLHSGKRIAVVSHGDPIMIAKAQYESLPLVLKSIRTNGAYIKTSGVYLLKI</sequence>
<reference evidence="2 3" key="1">
    <citation type="journal article" date="2015" name="Nature">
        <title>rRNA introns, odd ribosomes, and small enigmatic genomes across a large radiation of phyla.</title>
        <authorList>
            <person name="Brown C.T."/>
            <person name="Hug L.A."/>
            <person name="Thomas B.C."/>
            <person name="Sharon I."/>
            <person name="Castelle C.J."/>
            <person name="Singh A."/>
            <person name="Wilkins M.J."/>
            <person name="Williams K.H."/>
            <person name="Banfield J.F."/>
        </authorList>
    </citation>
    <scope>NUCLEOTIDE SEQUENCE [LARGE SCALE GENOMIC DNA]</scope>
</reference>
<organism evidence="2 3">
    <name type="scientific">Candidatus Daviesbacteria bacterium GW2011_GWC2_40_12</name>
    <dbReference type="NCBI Taxonomy" id="1618431"/>
    <lineage>
        <taxon>Bacteria</taxon>
        <taxon>Candidatus Daviesiibacteriota</taxon>
    </lineage>
</organism>
<dbReference type="Gene3D" id="3.40.50.1240">
    <property type="entry name" value="Phosphoglycerate mutase-like"/>
    <property type="match status" value="1"/>
</dbReference>
<accession>A0A0G0QVV7</accession>
<name>A0A0G0QVV7_9BACT</name>
<evidence type="ECO:0000313" key="2">
    <source>
        <dbReference type="EMBL" id="KKR41486.1"/>
    </source>
</evidence>
<dbReference type="AlphaFoldDB" id="A0A0G0QVV7"/>
<feature type="binding site" evidence="1">
    <location>
        <position position="59"/>
    </location>
    <ligand>
        <name>substrate</name>
    </ligand>
</feature>
<dbReference type="InterPro" id="IPR029033">
    <property type="entry name" value="His_PPase_superfam"/>
</dbReference>
<protein>
    <submittedName>
        <fullName evidence="2">Phosphoglycerate mutase</fullName>
    </submittedName>
</protein>
<dbReference type="GO" id="GO:0016791">
    <property type="term" value="F:phosphatase activity"/>
    <property type="evidence" value="ECO:0007669"/>
    <property type="project" value="TreeGrafter"/>
</dbReference>
<proteinExistence type="predicted"/>
<dbReference type="EMBL" id="LBYB01000010">
    <property type="protein sequence ID" value="KKR41486.1"/>
    <property type="molecule type" value="Genomic_DNA"/>
</dbReference>
<dbReference type="Pfam" id="PF00300">
    <property type="entry name" value="His_Phos_1"/>
    <property type="match status" value="1"/>
</dbReference>
<comment type="caution">
    <text evidence="2">The sequence shown here is derived from an EMBL/GenBank/DDBJ whole genome shotgun (WGS) entry which is preliminary data.</text>
</comment>